<name>A0A7S3HIK1_9STRA</name>
<dbReference type="Pfam" id="PF09346">
    <property type="entry name" value="SMI1_KNR4"/>
    <property type="match status" value="1"/>
</dbReference>
<dbReference type="AlphaFoldDB" id="A0A7S3HIK1"/>
<dbReference type="SMART" id="SM00860">
    <property type="entry name" value="SMI1_KNR4"/>
    <property type="match status" value="1"/>
</dbReference>
<evidence type="ECO:0000313" key="2">
    <source>
        <dbReference type="EMBL" id="CAE0296407.1"/>
    </source>
</evidence>
<reference evidence="2" key="1">
    <citation type="submission" date="2021-01" db="EMBL/GenBank/DDBJ databases">
        <authorList>
            <person name="Corre E."/>
            <person name="Pelletier E."/>
            <person name="Niang G."/>
            <person name="Scheremetjew M."/>
            <person name="Finn R."/>
            <person name="Kale V."/>
            <person name="Holt S."/>
            <person name="Cochrane G."/>
            <person name="Meng A."/>
            <person name="Brown T."/>
            <person name="Cohen L."/>
        </authorList>
    </citation>
    <scope>NUCLEOTIDE SEQUENCE</scope>
    <source>
        <strain evidence="2">CCAP 955/1</strain>
    </source>
</reference>
<dbReference type="Gene3D" id="3.40.1580.10">
    <property type="entry name" value="SMI1/KNR4-like"/>
    <property type="match status" value="1"/>
</dbReference>
<organism evidence="2">
    <name type="scientific">Spumella elongata</name>
    <dbReference type="NCBI Taxonomy" id="89044"/>
    <lineage>
        <taxon>Eukaryota</taxon>
        <taxon>Sar</taxon>
        <taxon>Stramenopiles</taxon>
        <taxon>Ochrophyta</taxon>
        <taxon>Chrysophyceae</taxon>
        <taxon>Chromulinales</taxon>
        <taxon>Chromulinaceae</taxon>
        <taxon>Spumella</taxon>
    </lineage>
</organism>
<sequence>MSVTVAEEGNRRAGDMSTAEVVQCTLDIKSWFARTSCKKFMVEGATSVDFQRLEKTIDTELPSALKAVLSEINGGIYFMDKKQMSTNQIAECFSRIEGSRQWKSGLVPFAGEDESLLVIDTKHGEVYEWDSSDGLGDMVAPSLEKYLEDYRNDILSRRVEFLEDVGVIEKMGVKSKK</sequence>
<gene>
    <name evidence="2" type="ORF">SELO1098_LOCUS25259</name>
</gene>
<accession>A0A7S3HIK1</accession>
<dbReference type="SUPFAM" id="SSF160631">
    <property type="entry name" value="SMI1/KNR4-like"/>
    <property type="match status" value="1"/>
</dbReference>
<dbReference type="EMBL" id="HBIC01049549">
    <property type="protein sequence ID" value="CAE0296407.1"/>
    <property type="molecule type" value="Transcribed_RNA"/>
</dbReference>
<feature type="domain" description="Knr4/Smi1-like" evidence="1">
    <location>
        <begin position="44"/>
        <end position="149"/>
    </location>
</feature>
<dbReference type="InterPro" id="IPR018958">
    <property type="entry name" value="Knr4/Smi1-like_dom"/>
</dbReference>
<evidence type="ECO:0000259" key="1">
    <source>
        <dbReference type="SMART" id="SM00860"/>
    </source>
</evidence>
<proteinExistence type="predicted"/>
<protein>
    <recommendedName>
        <fullName evidence="1">Knr4/Smi1-like domain-containing protein</fullName>
    </recommendedName>
</protein>
<dbReference type="InterPro" id="IPR037883">
    <property type="entry name" value="Knr4/Smi1-like_sf"/>
</dbReference>